<dbReference type="AlphaFoldDB" id="A0A1G7VEY9"/>
<dbReference type="EMBL" id="FNAX01000023">
    <property type="protein sequence ID" value="SDG58386.1"/>
    <property type="molecule type" value="Genomic_DNA"/>
</dbReference>
<dbReference type="Proteomes" id="UP000198614">
    <property type="component" value="Unassembled WGS sequence"/>
</dbReference>
<dbReference type="OrthoDB" id="3291337at2"/>
<evidence type="ECO:0000313" key="1">
    <source>
        <dbReference type="EMBL" id="SDG58386.1"/>
    </source>
</evidence>
<gene>
    <name evidence="1" type="ORF">SAMN05216260_12325</name>
</gene>
<name>A0A1G7VEY9_9ACTN</name>
<sequence>MFLPGSEGWILQSTLQGGKQLPRVRTYSIRRFRPEVSEFDIEI</sequence>
<reference evidence="1 2" key="1">
    <citation type="submission" date="2016-10" db="EMBL/GenBank/DDBJ databases">
        <authorList>
            <person name="de Groot N.N."/>
        </authorList>
    </citation>
    <scope>NUCLEOTIDE SEQUENCE [LARGE SCALE GENOMIC DNA]</scope>
    <source>
        <strain evidence="1 2">CGMCC 4.1859</strain>
    </source>
</reference>
<accession>A0A1G7VEY9</accession>
<protein>
    <submittedName>
        <fullName evidence="1">Siderophore-interacting FAD-binding domain-containing protein</fullName>
    </submittedName>
</protein>
<proteinExistence type="predicted"/>
<evidence type="ECO:0000313" key="2">
    <source>
        <dbReference type="Proteomes" id="UP000198614"/>
    </source>
</evidence>
<organism evidence="1 2">
    <name type="scientific">Streptomyces griseoaurantiacus</name>
    <dbReference type="NCBI Taxonomy" id="68213"/>
    <lineage>
        <taxon>Bacteria</taxon>
        <taxon>Bacillati</taxon>
        <taxon>Actinomycetota</taxon>
        <taxon>Actinomycetes</taxon>
        <taxon>Kitasatosporales</taxon>
        <taxon>Streptomycetaceae</taxon>
        <taxon>Streptomyces</taxon>
        <taxon>Streptomyces aurantiacus group</taxon>
    </lineage>
</organism>